<dbReference type="Pfam" id="PF02780">
    <property type="entry name" value="Transketolase_C"/>
    <property type="match status" value="1"/>
</dbReference>
<dbReference type="EMBL" id="SDRB02011424">
    <property type="protein sequence ID" value="THG01399.1"/>
    <property type="molecule type" value="Genomic_DNA"/>
</dbReference>
<sequence length="320" mass="34808">MVAGVSRKISAEYQNRALLFNFLQSIRSKAHGSRALEDEPILPPLKKEQLKNGWDDEDVDENDVKDSWEDEEETALVEEYQGVYKAIDHIINSATKSNYMSASQINVPIVFRGPNGAAVGVGAQHSQIWGESFLISAEVLDSSFCLLIGKAKVEREGKDVTITTFSWMVGYAIKVAEILAKEGISAEVINLHSIRLVDRATTNASVRKTSRLVIVEEGFPQHGVGAEICGKAFTTKGMQVLELVGKETMDLLITETGIEVDKKGAQAQDDEDQFSSSEIDGSATTLEKGKKIETGAEGSANEMKNLHDSSVKKAVEMAAG</sequence>
<evidence type="ECO:0000259" key="7">
    <source>
        <dbReference type="Pfam" id="PF25074"/>
    </source>
</evidence>
<feature type="domain" description="DUF7798" evidence="7">
    <location>
        <begin position="276"/>
        <end position="320"/>
    </location>
</feature>
<dbReference type="STRING" id="542762.A0A4S4DFA7"/>
<evidence type="ECO:0000259" key="6">
    <source>
        <dbReference type="Pfam" id="PF02780"/>
    </source>
</evidence>
<organism evidence="8 9">
    <name type="scientific">Camellia sinensis var. sinensis</name>
    <name type="common">China tea</name>
    <dbReference type="NCBI Taxonomy" id="542762"/>
    <lineage>
        <taxon>Eukaryota</taxon>
        <taxon>Viridiplantae</taxon>
        <taxon>Streptophyta</taxon>
        <taxon>Embryophyta</taxon>
        <taxon>Tracheophyta</taxon>
        <taxon>Spermatophyta</taxon>
        <taxon>Magnoliopsida</taxon>
        <taxon>eudicotyledons</taxon>
        <taxon>Gunneridae</taxon>
        <taxon>Pentapetalae</taxon>
        <taxon>asterids</taxon>
        <taxon>Ericales</taxon>
        <taxon>Theaceae</taxon>
        <taxon>Camellia</taxon>
    </lineage>
</organism>
<feature type="compositionally biased region" description="Polar residues" evidence="5">
    <location>
        <begin position="274"/>
        <end position="285"/>
    </location>
</feature>
<dbReference type="PANTHER" id="PTHR11624">
    <property type="entry name" value="DEHYDROGENASE RELATED"/>
    <property type="match status" value="1"/>
</dbReference>
<evidence type="ECO:0000256" key="1">
    <source>
        <dbReference type="ARBA" id="ARBA00001964"/>
    </source>
</evidence>
<comment type="catalytic activity">
    <reaction evidence="4">
        <text>N(6)-[(R)-lipoyl]-L-lysyl-[protein] + pyruvate + H(+) = N(6)-[(R)-S(8)-acetyldihydrolipoyl]-L-lysyl-[protein] + CO2</text>
        <dbReference type="Rhea" id="RHEA:19189"/>
        <dbReference type="Rhea" id="RHEA-COMP:10474"/>
        <dbReference type="Rhea" id="RHEA-COMP:10478"/>
        <dbReference type="ChEBI" id="CHEBI:15361"/>
        <dbReference type="ChEBI" id="CHEBI:15378"/>
        <dbReference type="ChEBI" id="CHEBI:16526"/>
        <dbReference type="ChEBI" id="CHEBI:83099"/>
        <dbReference type="ChEBI" id="CHEBI:83111"/>
        <dbReference type="EC" id="1.2.4.1"/>
    </reaction>
</comment>
<feature type="compositionally biased region" description="Basic and acidic residues" evidence="5">
    <location>
        <begin position="304"/>
        <end position="320"/>
    </location>
</feature>
<dbReference type="GO" id="GO:0004739">
    <property type="term" value="F:pyruvate dehydrogenase (acetyl-transferring) activity"/>
    <property type="evidence" value="ECO:0007669"/>
    <property type="project" value="UniProtKB-UniRule"/>
</dbReference>
<dbReference type="Gene3D" id="3.40.50.970">
    <property type="match status" value="1"/>
</dbReference>
<dbReference type="Pfam" id="PF25074">
    <property type="entry name" value="DUF7798"/>
    <property type="match status" value="1"/>
</dbReference>
<gene>
    <name evidence="8" type="ORF">TEA_021145</name>
</gene>
<feature type="region of interest" description="Disordered" evidence="5">
    <location>
        <begin position="263"/>
        <end position="320"/>
    </location>
</feature>
<evidence type="ECO:0000313" key="8">
    <source>
        <dbReference type="EMBL" id="THG01399.1"/>
    </source>
</evidence>
<dbReference type="SUPFAM" id="SSF52922">
    <property type="entry name" value="TK C-terminal domain-like"/>
    <property type="match status" value="1"/>
</dbReference>
<dbReference type="AlphaFoldDB" id="A0A4S4DFA7"/>
<name>A0A4S4DFA7_CAMSN</name>
<keyword evidence="4" id="KW-0670">Pyruvate</keyword>
<evidence type="ECO:0000256" key="4">
    <source>
        <dbReference type="RuleBase" id="RU364074"/>
    </source>
</evidence>
<dbReference type="InterPro" id="IPR033248">
    <property type="entry name" value="Transketolase_C"/>
</dbReference>
<evidence type="ECO:0000256" key="2">
    <source>
        <dbReference type="ARBA" id="ARBA00023002"/>
    </source>
</evidence>
<dbReference type="InterPro" id="IPR056700">
    <property type="entry name" value="DUF7798"/>
</dbReference>
<keyword evidence="2 4" id="KW-0560">Oxidoreductase</keyword>
<dbReference type="Proteomes" id="UP000306102">
    <property type="component" value="Unassembled WGS sequence"/>
</dbReference>
<feature type="domain" description="Transketolase C-terminal" evidence="6">
    <location>
        <begin position="149"/>
        <end position="229"/>
    </location>
</feature>
<comment type="cofactor">
    <cofactor evidence="1 4">
        <name>thiamine diphosphate</name>
        <dbReference type="ChEBI" id="CHEBI:58937"/>
    </cofactor>
</comment>
<protein>
    <recommendedName>
        <fullName evidence="4">Pyruvate dehydrogenase E1 component subunit beta</fullName>
        <ecNumber evidence="4">1.2.4.1</ecNumber>
    </recommendedName>
</protein>
<keyword evidence="9" id="KW-1185">Reference proteome</keyword>
<evidence type="ECO:0000256" key="5">
    <source>
        <dbReference type="SAM" id="MobiDB-lite"/>
    </source>
</evidence>
<accession>A0A4S4DFA7</accession>
<dbReference type="Gene3D" id="3.40.50.920">
    <property type="match status" value="1"/>
</dbReference>
<dbReference type="GO" id="GO:0006086">
    <property type="term" value="P:pyruvate decarboxylation to acetyl-CoA"/>
    <property type="evidence" value="ECO:0007669"/>
    <property type="project" value="InterPro"/>
</dbReference>
<dbReference type="SUPFAM" id="SSF52518">
    <property type="entry name" value="Thiamin diphosphate-binding fold (THDP-binding)"/>
    <property type="match status" value="1"/>
</dbReference>
<dbReference type="EC" id="1.2.4.1" evidence="4"/>
<comment type="function">
    <text evidence="4">The pyruvate dehydrogenase complex catalyzes the overall conversion of pyruvate to acetyl-CoA and CO2.</text>
</comment>
<comment type="caution">
    <text evidence="8">The sequence shown here is derived from an EMBL/GenBank/DDBJ whole genome shotgun (WGS) entry which is preliminary data.</text>
</comment>
<reference evidence="8 9" key="1">
    <citation type="journal article" date="2018" name="Proc. Natl. Acad. Sci. U.S.A.">
        <title>Draft genome sequence of Camellia sinensis var. sinensis provides insights into the evolution of the tea genome and tea quality.</title>
        <authorList>
            <person name="Wei C."/>
            <person name="Yang H."/>
            <person name="Wang S."/>
            <person name="Zhao J."/>
            <person name="Liu C."/>
            <person name="Gao L."/>
            <person name="Xia E."/>
            <person name="Lu Y."/>
            <person name="Tai Y."/>
            <person name="She G."/>
            <person name="Sun J."/>
            <person name="Cao H."/>
            <person name="Tong W."/>
            <person name="Gao Q."/>
            <person name="Li Y."/>
            <person name="Deng W."/>
            <person name="Jiang X."/>
            <person name="Wang W."/>
            <person name="Chen Q."/>
            <person name="Zhang S."/>
            <person name="Li H."/>
            <person name="Wu J."/>
            <person name="Wang P."/>
            <person name="Li P."/>
            <person name="Shi C."/>
            <person name="Zheng F."/>
            <person name="Jian J."/>
            <person name="Huang B."/>
            <person name="Shan D."/>
            <person name="Shi M."/>
            <person name="Fang C."/>
            <person name="Yue Y."/>
            <person name="Li F."/>
            <person name="Li D."/>
            <person name="Wei S."/>
            <person name="Han B."/>
            <person name="Jiang C."/>
            <person name="Yin Y."/>
            <person name="Xia T."/>
            <person name="Zhang Z."/>
            <person name="Bennetzen J.L."/>
            <person name="Zhao S."/>
            <person name="Wan X."/>
        </authorList>
    </citation>
    <scope>NUCLEOTIDE SEQUENCE [LARGE SCALE GENOMIC DNA]</scope>
    <source>
        <strain evidence="9">cv. Shuchazao</strain>
        <tissue evidence="8">Leaf</tissue>
    </source>
</reference>
<keyword evidence="3 4" id="KW-0786">Thiamine pyrophosphate</keyword>
<dbReference type="PANTHER" id="PTHR11624:SF112">
    <property type="entry name" value="PYRUVATE DEHYDROGENASE E1 COMPONENT SUBUNIT BETA-1, MITOCHONDRIAL"/>
    <property type="match status" value="1"/>
</dbReference>
<proteinExistence type="predicted"/>
<dbReference type="InterPro" id="IPR029061">
    <property type="entry name" value="THDP-binding"/>
</dbReference>
<dbReference type="InterPro" id="IPR027110">
    <property type="entry name" value="PDHB_mito-type"/>
</dbReference>
<evidence type="ECO:0000256" key="3">
    <source>
        <dbReference type="ARBA" id="ARBA00023052"/>
    </source>
</evidence>
<evidence type="ECO:0000313" key="9">
    <source>
        <dbReference type="Proteomes" id="UP000306102"/>
    </source>
</evidence>
<dbReference type="InterPro" id="IPR009014">
    <property type="entry name" value="Transketo_C/PFOR_II"/>
</dbReference>